<evidence type="ECO:0000256" key="5">
    <source>
        <dbReference type="HAMAP-Rule" id="MF_00416"/>
    </source>
</evidence>
<evidence type="ECO:0000256" key="4">
    <source>
        <dbReference type="ARBA" id="ARBA00023143"/>
    </source>
</evidence>
<comment type="subunit">
    <text evidence="5">The basal body constitutes a major portion of the flagellar organelle and consists of four rings (L,P,S, and M) mounted on a central rod.</text>
</comment>
<dbReference type="PRINTS" id="PR01010">
    <property type="entry name" value="FLGPRINGFLGI"/>
</dbReference>
<dbReference type="NCBIfam" id="NF003676">
    <property type="entry name" value="PRK05303.1"/>
    <property type="match status" value="1"/>
</dbReference>
<sequence>MRRTLFFLLLLFPLLGHAVKIKEISNIIGVRDNQLIGYGLIVGLNKTGDGTTSKFTLQTIANMLQSMNVKLDPKDIKSKNVAAVMVTATLPPFARQGDKIDVVVSSIGDAKSIEGGTLLMTPLKGVDGRIYALAQGSVTIGGRNGRGTGTLNHATAGRIPAGALVEQEVAFDLYSQRQATLSLKEANFKNAVAIQNILNRFYKEHVAIAVDARTIRLKKPQRMSMIEFLATVGDLSIDYSNRQRIVIDERTGTIVSGVDIEVEPVMITHGDITIQIEEQRTLPSLKKGSNGVNIGNDLQLQPDNNKIVTKNGATTVANIARSLKKLGASPKDIISILEAMKNAGAIHADLQII</sequence>
<dbReference type="EMBL" id="AP027370">
    <property type="protein sequence ID" value="BDY12008.1"/>
    <property type="molecule type" value="Genomic_DNA"/>
</dbReference>
<dbReference type="HAMAP" id="MF_00416">
    <property type="entry name" value="FlgI"/>
    <property type="match status" value="1"/>
</dbReference>
<comment type="function">
    <text evidence="1 5">Assembles around the rod to form the L-ring and probably protects the motor/basal body from shearing forces during rotation.</text>
</comment>
<reference evidence="6 7" key="1">
    <citation type="submission" date="2023-03" db="EMBL/GenBank/DDBJ databases">
        <title>Description of Hydrogenimonas sp. ISO32.</title>
        <authorList>
            <person name="Mino S."/>
            <person name="Fukazawa S."/>
            <person name="Sawabe T."/>
        </authorList>
    </citation>
    <scope>NUCLEOTIDE SEQUENCE [LARGE SCALE GENOMIC DNA]</scope>
    <source>
        <strain evidence="6 7">ISO32</strain>
    </source>
</reference>
<keyword evidence="7" id="KW-1185">Reference proteome</keyword>
<accession>A0ABN6WT08</accession>
<keyword evidence="4 5" id="KW-0975">Bacterial flagellum</keyword>
<keyword evidence="3" id="KW-0732">Signal</keyword>
<evidence type="ECO:0000256" key="1">
    <source>
        <dbReference type="ARBA" id="ARBA00002591"/>
    </source>
</evidence>
<evidence type="ECO:0000313" key="6">
    <source>
        <dbReference type="EMBL" id="BDY12008.1"/>
    </source>
</evidence>
<keyword evidence="6" id="KW-0969">Cilium</keyword>
<dbReference type="InterPro" id="IPR001782">
    <property type="entry name" value="Flag_FlgI"/>
</dbReference>
<evidence type="ECO:0000256" key="3">
    <source>
        <dbReference type="ARBA" id="ARBA00022729"/>
    </source>
</evidence>
<dbReference type="RefSeq" id="WP_286337222.1">
    <property type="nucleotide sequence ID" value="NZ_AP027370.1"/>
</dbReference>
<proteinExistence type="inferred from homology"/>
<keyword evidence="6" id="KW-0282">Flagellum</keyword>
<dbReference type="Pfam" id="PF02119">
    <property type="entry name" value="FlgI"/>
    <property type="match status" value="1"/>
</dbReference>
<evidence type="ECO:0000313" key="7">
    <source>
        <dbReference type="Proteomes" id="UP001321445"/>
    </source>
</evidence>
<dbReference type="Proteomes" id="UP001321445">
    <property type="component" value="Chromosome"/>
</dbReference>
<comment type="similarity">
    <text evidence="5">Belongs to the FlgI family.</text>
</comment>
<protein>
    <recommendedName>
        <fullName evidence="5">Flagellar P-ring protein</fullName>
    </recommendedName>
    <alternativeName>
        <fullName evidence="5">Basal body P-ring protein</fullName>
    </alternativeName>
</protein>
<organism evidence="6 7">
    <name type="scientific">Hydrogenimonas cancrithermarum</name>
    <dbReference type="NCBI Taxonomy" id="2993563"/>
    <lineage>
        <taxon>Bacteria</taxon>
        <taxon>Pseudomonadati</taxon>
        <taxon>Campylobacterota</taxon>
        <taxon>Epsilonproteobacteria</taxon>
        <taxon>Campylobacterales</taxon>
        <taxon>Hydrogenimonadaceae</taxon>
        <taxon>Hydrogenimonas</taxon>
    </lineage>
</organism>
<comment type="subcellular location">
    <subcellularLocation>
        <location evidence="2 5">Bacterial flagellum basal body</location>
    </subcellularLocation>
</comment>
<dbReference type="PANTHER" id="PTHR30381">
    <property type="entry name" value="FLAGELLAR P-RING PERIPLASMIC PROTEIN FLGI"/>
    <property type="match status" value="1"/>
</dbReference>
<gene>
    <name evidence="5 6" type="primary">flgI</name>
    <name evidence="6" type="ORF">HCR_03200</name>
</gene>
<dbReference type="PANTHER" id="PTHR30381:SF0">
    <property type="entry name" value="FLAGELLAR P-RING PROTEIN"/>
    <property type="match status" value="1"/>
</dbReference>
<name>A0ABN6WT08_9BACT</name>
<keyword evidence="6" id="KW-0966">Cell projection</keyword>
<evidence type="ECO:0000256" key="2">
    <source>
        <dbReference type="ARBA" id="ARBA00004117"/>
    </source>
</evidence>